<dbReference type="InterPro" id="IPR035979">
    <property type="entry name" value="RBD_domain_sf"/>
</dbReference>
<proteinExistence type="predicted"/>
<name>A0ABN9QNV8_9DINO</name>
<comment type="caution">
    <text evidence="2">The sequence shown here is derived from an EMBL/GenBank/DDBJ whole genome shotgun (WGS) entry which is preliminary data.</text>
</comment>
<sequence>VRLAVASTTVSDRIPRDLATEGAGQRGPPEMLRDSRRWTALVGPFAFWLWYVLRPPLMLPSGSVGAADRCAIWAGRADHALGQLGPAYVVPGEPAVAPLARDGSAGRRHASPRLQAAEVVPPQQEAPAALGSAPEEPGGSLPAVGEDERGPDQDEDVPNLLTLGVHLQALQKEDPDSVFVVRGIHVLGFESPQMLMAHFSTFGEVANVLVSNSKVKPYRRRSARQWRIRPGGIGFVVMADAASVERVLQAGSQQIVGGKSVVLEPFKMIAAKSGSMSTVDVARDGGARSDSTGEEL</sequence>
<feature type="region of interest" description="Disordered" evidence="1">
    <location>
        <begin position="99"/>
        <end position="158"/>
    </location>
</feature>
<accession>A0ABN9QNV8</accession>
<dbReference type="Gene3D" id="3.30.70.330">
    <property type="match status" value="1"/>
</dbReference>
<evidence type="ECO:0008006" key="4">
    <source>
        <dbReference type="Google" id="ProtNLM"/>
    </source>
</evidence>
<gene>
    <name evidence="2" type="ORF">PCOR1329_LOCUS12090</name>
</gene>
<dbReference type="SUPFAM" id="SSF54928">
    <property type="entry name" value="RNA-binding domain, RBD"/>
    <property type="match status" value="1"/>
</dbReference>
<dbReference type="InterPro" id="IPR012677">
    <property type="entry name" value="Nucleotide-bd_a/b_plait_sf"/>
</dbReference>
<evidence type="ECO:0000313" key="2">
    <source>
        <dbReference type="EMBL" id="CAK0805625.1"/>
    </source>
</evidence>
<protein>
    <recommendedName>
        <fullName evidence="4">RRM domain-containing protein</fullName>
    </recommendedName>
</protein>
<dbReference type="Proteomes" id="UP001189429">
    <property type="component" value="Unassembled WGS sequence"/>
</dbReference>
<evidence type="ECO:0000313" key="3">
    <source>
        <dbReference type="Proteomes" id="UP001189429"/>
    </source>
</evidence>
<feature type="non-terminal residue" evidence="2">
    <location>
        <position position="1"/>
    </location>
</feature>
<keyword evidence="3" id="KW-1185">Reference proteome</keyword>
<organism evidence="2 3">
    <name type="scientific">Prorocentrum cordatum</name>
    <dbReference type="NCBI Taxonomy" id="2364126"/>
    <lineage>
        <taxon>Eukaryota</taxon>
        <taxon>Sar</taxon>
        <taxon>Alveolata</taxon>
        <taxon>Dinophyceae</taxon>
        <taxon>Prorocentrales</taxon>
        <taxon>Prorocentraceae</taxon>
        <taxon>Prorocentrum</taxon>
    </lineage>
</organism>
<reference evidence="2" key="1">
    <citation type="submission" date="2023-10" db="EMBL/GenBank/DDBJ databases">
        <authorList>
            <person name="Chen Y."/>
            <person name="Shah S."/>
            <person name="Dougan E. K."/>
            <person name="Thang M."/>
            <person name="Chan C."/>
        </authorList>
    </citation>
    <scope>NUCLEOTIDE SEQUENCE [LARGE SCALE GENOMIC DNA]</scope>
</reference>
<dbReference type="EMBL" id="CAUYUJ010003511">
    <property type="protein sequence ID" value="CAK0805625.1"/>
    <property type="molecule type" value="Genomic_DNA"/>
</dbReference>
<evidence type="ECO:0000256" key="1">
    <source>
        <dbReference type="SAM" id="MobiDB-lite"/>
    </source>
</evidence>